<accession>A0A9D5HAV6</accession>
<dbReference type="PROSITE" id="PS50294">
    <property type="entry name" value="WD_REPEATS_REGION"/>
    <property type="match status" value="3"/>
</dbReference>
<dbReference type="InterPro" id="IPR001680">
    <property type="entry name" value="WD40_rpt"/>
</dbReference>
<dbReference type="SUPFAM" id="SSF50978">
    <property type="entry name" value="WD40 repeat-like"/>
    <property type="match status" value="1"/>
</dbReference>
<dbReference type="InterPro" id="IPR015943">
    <property type="entry name" value="WD40/YVTN_repeat-like_dom_sf"/>
</dbReference>
<reference evidence="4" key="1">
    <citation type="submission" date="2021-03" db="EMBL/GenBank/DDBJ databases">
        <authorList>
            <person name="Li Z."/>
            <person name="Yang C."/>
        </authorList>
    </citation>
    <scope>NUCLEOTIDE SEQUENCE</scope>
    <source>
        <strain evidence="4">Dzin_1.0</strain>
        <tissue evidence="4">Leaf</tissue>
    </source>
</reference>
<evidence type="ECO:0000313" key="4">
    <source>
        <dbReference type="EMBL" id="KAJ0969602.1"/>
    </source>
</evidence>
<dbReference type="PRINTS" id="PR00320">
    <property type="entry name" value="GPROTEINBRPT"/>
</dbReference>
<dbReference type="PROSITE" id="PS50082">
    <property type="entry name" value="WD_REPEATS_2"/>
    <property type="match status" value="3"/>
</dbReference>
<dbReference type="Proteomes" id="UP001085076">
    <property type="component" value="Miscellaneous, Linkage group lg06"/>
</dbReference>
<evidence type="ECO:0000256" key="1">
    <source>
        <dbReference type="ARBA" id="ARBA00022574"/>
    </source>
</evidence>
<dbReference type="EMBL" id="JAGGNH010000006">
    <property type="protein sequence ID" value="KAJ0969602.1"/>
    <property type="molecule type" value="Genomic_DNA"/>
</dbReference>
<keyword evidence="1 3" id="KW-0853">WD repeat</keyword>
<dbReference type="InterPro" id="IPR040324">
    <property type="entry name" value="WDR44/Dgr2"/>
</dbReference>
<feature type="repeat" description="WD" evidence="3">
    <location>
        <begin position="336"/>
        <end position="368"/>
    </location>
</feature>
<dbReference type="SMART" id="SM00320">
    <property type="entry name" value="WD40"/>
    <property type="match status" value="4"/>
</dbReference>
<name>A0A9D5HAV6_9LILI</name>
<dbReference type="InterPro" id="IPR036322">
    <property type="entry name" value="WD40_repeat_dom_sf"/>
</dbReference>
<dbReference type="InterPro" id="IPR020472">
    <property type="entry name" value="WD40_PAC1"/>
</dbReference>
<reference evidence="4" key="2">
    <citation type="journal article" date="2022" name="Hortic Res">
        <title>The genome of Dioscorea zingiberensis sheds light on the biosynthesis, origin and evolution of the medicinally important diosgenin saponins.</title>
        <authorList>
            <person name="Li Y."/>
            <person name="Tan C."/>
            <person name="Li Z."/>
            <person name="Guo J."/>
            <person name="Li S."/>
            <person name="Chen X."/>
            <person name="Wang C."/>
            <person name="Dai X."/>
            <person name="Yang H."/>
            <person name="Song W."/>
            <person name="Hou L."/>
            <person name="Xu J."/>
            <person name="Tong Z."/>
            <person name="Xu A."/>
            <person name="Yuan X."/>
            <person name="Wang W."/>
            <person name="Yang Q."/>
            <person name="Chen L."/>
            <person name="Sun Z."/>
            <person name="Wang K."/>
            <person name="Pan B."/>
            <person name="Chen J."/>
            <person name="Bao Y."/>
            <person name="Liu F."/>
            <person name="Qi X."/>
            <person name="Gang D.R."/>
            <person name="Wen J."/>
            <person name="Li J."/>
        </authorList>
    </citation>
    <scope>NUCLEOTIDE SEQUENCE</scope>
    <source>
        <strain evidence="4">Dzin_1.0</strain>
    </source>
</reference>
<sequence length="419" mass="46739">MSGSNLIQDEEDVFFDSYDYVHTPSDPATPEEAMVGCTETKLRGLQYELWTRELMSIDERRFIFLSSMGFDNFTSVGPGCSLRPKETVGNGLEVMLPYCDEEHNCSNWQKGLFTSGVERLKSSLNSKSSTDLYTVQKTLGRGVDGQHDVSLDSRNNKSRRWWRSLTTCKYDVSVNVGKVSPNTNLKKIQNSSKRCKGYGALHLGQEIQAHKGIIRAMKFSPSGLYLTSGGEDCVVRIWKVGDASFKCLNADGENFGYADDVEGGTLKFSRKVPDSSADAVITEKDFKIVQVLLQEFHGHSSDILDLWLSKSNYLLSSSKDKTVRLWKVSSQGCLRVFQHNDFVTCIQFNPANDQYFISGSIDGKVRMWGVAENHVVDWVDNRDIVTAVSYQPDGEGIVVGSIEGSCEIYSYSGGNLELD</sequence>
<organism evidence="4 5">
    <name type="scientific">Dioscorea zingiberensis</name>
    <dbReference type="NCBI Taxonomy" id="325984"/>
    <lineage>
        <taxon>Eukaryota</taxon>
        <taxon>Viridiplantae</taxon>
        <taxon>Streptophyta</taxon>
        <taxon>Embryophyta</taxon>
        <taxon>Tracheophyta</taxon>
        <taxon>Spermatophyta</taxon>
        <taxon>Magnoliopsida</taxon>
        <taxon>Liliopsida</taxon>
        <taxon>Dioscoreales</taxon>
        <taxon>Dioscoreaceae</taxon>
        <taxon>Dioscorea</taxon>
    </lineage>
</organism>
<feature type="repeat" description="WD" evidence="3">
    <location>
        <begin position="296"/>
        <end position="336"/>
    </location>
</feature>
<protein>
    <submittedName>
        <fullName evidence="4">Uncharacterized protein</fullName>
    </submittedName>
</protein>
<dbReference type="Pfam" id="PF00400">
    <property type="entry name" value="WD40"/>
    <property type="match status" value="3"/>
</dbReference>
<dbReference type="PANTHER" id="PTHR14221">
    <property type="entry name" value="WD REPEAT DOMAIN 44"/>
    <property type="match status" value="1"/>
</dbReference>
<keyword evidence="5" id="KW-1185">Reference proteome</keyword>
<comment type="caution">
    <text evidence="4">The sequence shown here is derived from an EMBL/GenBank/DDBJ whole genome shotgun (WGS) entry which is preliminary data.</text>
</comment>
<dbReference type="OrthoDB" id="408728at2759"/>
<dbReference type="PANTHER" id="PTHR14221:SF31">
    <property type="entry name" value="TRANSDUCIN_WD40 REPEAT-LIKE SUPERFAMILY PROTEIN"/>
    <property type="match status" value="1"/>
</dbReference>
<evidence type="ECO:0000256" key="3">
    <source>
        <dbReference type="PROSITE-ProRule" id="PRU00221"/>
    </source>
</evidence>
<proteinExistence type="predicted"/>
<evidence type="ECO:0000256" key="2">
    <source>
        <dbReference type="ARBA" id="ARBA00022737"/>
    </source>
</evidence>
<gene>
    <name evidence="4" type="ORF">J5N97_022479</name>
</gene>
<keyword evidence="2" id="KW-0677">Repeat</keyword>
<dbReference type="Gene3D" id="2.130.10.10">
    <property type="entry name" value="YVTN repeat-like/Quinoprotein amine dehydrogenase"/>
    <property type="match status" value="1"/>
</dbReference>
<feature type="repeat" description="WD" evidence="3">
    <location>
        <begin position="207"/>
        <end position="240"/>
    </location>
</feature>
<dbReference type="AlphaFoldDB" id="A0A9D5HAV6"/>
<evidence type="ECO:0000313" key="5">
    <source>
        <dbReference type="Proteomes" id="UP001085076"/>
    </source>
</evidence>